<keyword evidence="1" id="KW-0812">Transmembrane</keyword>
<feature type="transmembrane region" description="Helical" evidence="1">
    <location>
        <begin position="24"/>
        <end position="45"/>
    </location>
</feature>
<evidence type="ECO:0000259" key="2">
    <source>
        <dbReference type="Pfam" id="PF06724"/>
    </source>
</evidence>
<keyword evidence="4" id="KW-1185">Reference proteome</keyword>
<accession>A0ABV1RYQ5</accession>
<dbReference type="Pfam" id="PF06724">
    <property type="entry name" value="DUF1206"/>
    <property type="match status" value="3"/>
</dbReference>
<feature type="domain" description="DUF1206" evidence="2">
    <location>
        <begin position="201"/>
        <end position="270"/>
    </location>
</feature>
<organism evidence="3 4">
    <name type="scientific">Pontibacter populi</name>
    <dbReference type="NCBI Taxonomy" id="890055"/>
    <lineage>
        <taxon>Bacteria</taxon>
        <taxon>Pseudomonadati</taxon>
        <taxon>Bacteroidota</taxon>
        <taxon>Cytophagia</taxon>
        <taxon>Cytophagales</taxon>
        <taxon>Hymenobacteraceae</taxon>
        <taxon>Pontibacter</taxon>
    </lineage>
</organism>
<reference evidence="3 4" key="1">
    <citation type="submission" date="2024-06" db="EMBL/GenBank/DDBJ databases">
        <title>Pontibacter populi HYL7-15.</title>
        <authorList>
            <person name="Kim M.K."/>
        </authorList>
    </citation>
    <scope>NUCLEOTIDE SEQUENCE [LARGE SCALE GENOMIC DNA]</scope>
    <source>
        <strain evidence="3 4">HYL7-15</strain>
    </source>
</reference>
<feature type="transmembrane region" description="Helical" evidence="1">
    <location>
        <begin position="65"/>
        <end position="87"/>
    </location>
</feature>
<dbReference type="EMBL" id="JBEOKT010000019">
    <property type="protein sequence ID" value="MER2999145.1"/>
    <property type="molecule type" value="Genomic_DNA"/>
</dbReference>
<feature type="domain" description="DUF1206" evidence="2">
    <location>
        <begin position="109"/>
        <end position="175"/>
    </location>
</feature>
<protein>
    <submittedName>
        <fullName evidence="3">DUF1206 domain-containing protein</fullName>
    </submittedName>
</protein>
<feature type="domain" description="DUF1206" evidence="2">
    <location>
        <begin position="22"/>
        <end position="91"/>
    </location>
</feature>
<feature type="transmembrane region" description="Helical" evidence="1">
    <location>
        <begin position="108"/>
        <end position="130"/>
    </location>
</feature>
<gene>
    <name evidence="3" type="ORF">ABS362_16455</name>
</gene>
<evidence type="ECO:0000313" key="3">
    <source>
        <dbReference type="EMBL" id="MER2999145.1"/>
    </source>
</evidence>
<dbReference type="Proteomes" id="UP001476807">
    <property type="component" value="Unassembled WGS sequence"/>
</dbReference>
<sequence length="277" mass="30352">MKDIAAYLPPVPERWLIMLAKVGLTAKGVLYCLLGALAFIAALELGKAASDIDRKSVFLFIENLWLGKALLLLEAIGLSSYCFWRLLQALKDTENKGNALKGLAYRARYAASSSFYGLLTLLAAKLALGSTDEEESLRQTILLLVLQKPLGHAALFALAGVVALAGAYQVYQGFSGRYRKKIKDAGWKHDGEKVLIWAGTVGYISRGTVWVVVGYLLLHTSLYTRAGTAEGSISVFRFLERLPYGPYLLLCVAIGLVCYGLFVFMEARFRGGKSHDD</sequence>
<feature type="transmembrane region" description="Helical" evidence="1">
    <location>
        <begin position="244"/>
        <end position="264"/>
    </location>
</feature>
<feature type="transmembrane region" description="Helical" evidence="1">
    <location>
        <begin position="194"/>
        <end position="218"/>
    </location>
</feature>
<proteinExistence type="predicted"/>
<dbReference type="InterPro" id="IPR009597">
    <property type="entry name" value="DUF1206"/>
</dbReference>
<evidence type="ECO:0000313" key="4">
    <source>
        <dbReference type="Proteomes" id="UP001476807"/>
    </source>
</evidence>
<dbReference type="RefSeq" id="WP_350413752.1">
    <property type="nucleotide sequence ID" value="NZ_JBEOKT010000019.1"/>
</dbReference>
<comment type="caution">
    <text evidence="3">The sequence shown here is derived from an EMBL/GenBank/DDBJ whole genome shotgun (WGS) entry which is preliminary data.</text>
</comment>
<name>A0ABV1RYQ5_9BACT</name>
<evidence type="ECO:0000256" key="1">
    <source>
        <dbReference type="SAM" id="Phobius"/>
    </source>
</evidence>
<feature type="transmembrane region" description="Helical" evidence="1">
    <location>
        <begin position="150"/>
        <end position="174"/>
    </location>
</feature>
<keyword evidence="1" id="KW-1133">Transmembrane helix</keyword>
<keyword evidence="1" id="KW-0472">Membrane</keyword>